<dbReference type="RefSeq" id="WP_162230247.1">
    <property type="nucleotide sequence ID" value="NZ_WMHZ01000021.1"/>
</dbReference>
<proteinExistence type="predicted"/>
<dbReference type="AlphaFoldDB" id="A0A6N9R202"/>
<sequence>MLSAVLDGTDSIDATTIRESERQLYQGRISCPDQSCNVPLLWRKRSRDGKSPTFYGNHADECDYKIETDEQIAAREIEEVNAIVNTSEELKIRLDAPGERRHNTRVIEGDTSARSRRHISHGRDEVKRTGSTGLRPLLRKLIADPGFRNSPMRLTLSDGTRTTIVAGCSHVESYQARDSTRIVWGKVKTTNVMTGWINAGYRDEKLPAVLVRKEVLPTVLAVTGVPSLSDLGGWYFLVEEQFGVTSVGTPYVSLQDAFRIAFVPDPVMT</sequence>
<dbReference type="EMBL" id="WMHZ01000021">
    <property type="protein sequence ID" value="NDO78947.1"/>
    <property type="molecule type" value="Genomic_DNA"/>
</dbReference>
<protein>
    <submittedName>
        <fullName evidence="1">Uncharacterized protein</fullName>
    </submittedName>
</protein>
<evidence type="ECO:0000313" key="2">
    <source>
        <dbReference type="Proteomes" id="UP000471026"/>
    </source>
</evidence>
<dbReference type="Proteomes" id="UP000471026">
    <property type="component" value="Unassembled WGS sequence"/>
</dbReference>
<name>A0A6N9R202_9MICC</name>
<comment type="caution">
    <text evidence="1">The sequence shown here is derived from an EMBL/GenBank/DDBJ whole genome shotgun (WGS) entry which is preliminary data.</text>
</comment>
<accession>A0A6N9R202</accession>
<evidence type="ECO:0000313" key="1">
    <source>
        <dbReference type="EMBL" id="NDO78947.1"/>
    </source>
</evidence>
<reference evidence="1 2" key="1">
    <citation type="submission" date="2019-11" db="EMBL/GenBank/DDBJ databases">
        <title>Draft genome sequence of Kocuria indica DP-K7, a methyl red degrading Actinobacterium.</title>
        <authorList>
            <person name="Kumaran S."/>
            <person name="Tischler D."/>
            <person name="Ngo A.C.R."/>
            <person name="Schultes F."/>
        </authorList>
    </citation>
    <scope>NUCLEOTIDE SEQUENCE [LARGE SCALE GENOMIC DNA]</scope>
    <source>
        <strain evidence="1 2">DP-K7</strain>
    </source>
</reference>
<organism evidence="1 2">
    <name type="scientific">Kocuria marina subsp. indica</name>
    <dbReference type="NCBI Taxonomy" id="1049583"/>
    <lineage>
        <taxon>Bacteria</taxon>
        <taxon>Bacillati</taxon>
        <taxon>Actinomycetota</taxon>
        <taxon>Actinomycetes</taxon>
        <taxon>Micrococcales</taxon>
        <taxon>Micrococcaceae</taxon>
        <taxon>Kocuria</taxon>
    </lineage>
</organism>
<gene>
    <name evidence="1" type="ORF">GKZ75_12110</name>
</gene>